<evidence type="ECO:0000256" key="1">
    <source>
        <dbReference type="SAM" id="Phobius"/>
    </source>
</evidence>
<keyword evidence="1" id="KW-0472">Membrane</keyword>
<feature type="transmembrane region" description="Helical" evidence="1">
    <location>
        <begin position="206"/>
        <end position="224"/>
    </location>
</feature>
<feature type="transmembrane region" description="Helical" evidence="1">
    <location>
        <begin position="12"/>
        <end position="34"/>
    </location>
</feature>
<feature type="transmembrane region" description="Helical" evidence="1">
    <location>
        <begin position="171"/>
        <end position="194"/>
    </location>
</feature>
<evidence type="ECO:0000313" key="3">
    <source>
        <dbReference type="Proteomes" id="UP000265715"/>
    </source>
</evidence>
<protein>
    <submittedName>
        <fullName evidence="2">Uncharacterized protein</fullName>
    </submittedName>
</protein>
<dbReference type="RefSeq" id="WP_147372523.1">
    <property type="nucleotide sequence ID" value="NZ_QXDL01000014.1"/>
</dbReference>
<name>A0A399F3K3_9DEIN</name>
<keyword evidence="1" id="KW-0812">Transmembrane</keyword>
<organism evidence="2 3">
    <name type="scientific">Calidithermus terrae</name>
    <dbReference type="NCBI Taxonomy" id="1408545"/>
    <lineage>
        <taxon>Bacteria</taxon>
        <taxon>Thermotogati</taxon>
        <taxon>Deinococcota</taxon>
        <taxon>Deinococci</taxon>
        <taxon>Thermales</taxon>
        <taxon>Thermaceae</taxon>
        <taxon>Calidithermus</taxon>
    </lineage>
</organism>
<comment type="caution">
    <text evidence="2">The sequence shown here is derived from an EMBL/GenBank/DDBJ whole genome shotgun (WGS) entry which is preliminary data.</text>
</comment>
<dbReference type="AlphaFoldDB" id="A0A399F3K3"/>
<proteinExistence type="predicted"/>
<gene>
    <name evidence="2" type="ORF">Mterra_00621</name>
</gene>
<accession>A0A399F3K3</accession>
<reference evidence="2 3" key="1">
    <citation type="submission" date="2018-08" db="EMBL/GenBank/DDBJ databases">
        <title>Meiothermus terrae DSM 26712 genome sequencing project.</title>
        <authorList>
            <person name="Da Costa M.S."/>
            <person name="Albuquerque L."/>
            <person name="Raposo P."/>
            <person name="Froufe H.J.C."/>
            <person name="Barroso C.S."/>
            <person name="Egas C."/>
        </authorList>
    </citation>
    <scope>NUCLEOTIDE SEQUENCE [LARGE SCALE GENOMIC DNA]</scope>
    <source>
        <strain evidence="2 3">DSM 26712</strain>
    </source>
</reference>
<dbReference type="EMBL" id="QXDL01000014">
    <property type="protein sequence ID" value="RIH90246.1"/>
    <property type="molecule type" value="Genomic_DNA"/>
</dbReference>
<feature type="transmembrane region" description="Helical" evidence="1">
    <location>
        <begin position="54"/>
        <end position="80"/>
    </location>
</feature>
<keyword evidence="3" id="KW-1185">Reference proteome</keyword>
<evidence type="ECO:0000313" key="2">
    <source>
        <dbReference type="EMBL" id="RIH90246.1"/>
    </source>
</evidence>
<keyword evidence="1" id="KW-1133">Transmembrane helix</keyword>
<dbReference type="Proteomes" id="UP000265715">
    <property type="component" value="Unassembled WGS sequence"/>
</dbReference>
<sequence length="251" mass="28479">METENIISAADRFFLDFIGLVLPGAALVLGLWVILGQPTFLSLSTVIPEDVNGWLIFVPVCYTVGHLVNSIAVTVVLPFFEFIISRIIYLYREVRADYNPYYLMPETMLMTLAMGEVSFVSAHERIYGRDLKDTEKAKGLFRDLRSSVMSRLSPSDRSTIIRFTFTAQFNIGIASALAVLAIVWLSTALFSTYYQSLGLTPLRFSYTGWLILLVIIFLFLERYFRFTARSLRTPFSMFASDYRASSKGAQQ</sequence>